<reference evidence="2 3" key="1">
    <citation type="submission" date="2019-02" db="EMBL/GenBank/DDBJ databases">
        <title>Deep-cultivation of Planctomycetes and their phenomic and genomic characterization uncovers novel biology.</title>
        <authorList>
            <person name="Wiegand S."/>
            <person name="Jogler M."/>
            <person name="Boedeker C."/>
            <person name="Pinto D."/>
            <person name="Vollmers J."/>
            <person name="Rivas-Marin E."/>
            <person name="Kohn T."/>
            <person name="Peeters S.H."/>
            <person name="Heuer A."/>
            <person name="Rast P."/>
            <person name="Oberbeckmann S."/>
            <person name="Bunk B."/>
            <person name="Jeske O."/>
            <person name="Meyerdierks A."/>
            <person name="Storesund J.E."/>
            <person name="Kallscheuer N."/>
            <person name="Luecker S."/>
            <person name="Lage O.M."/>
            <person name="Pohl T."/>
            <person name="Merkel B.J."/>
            <person name="Hornburger P."/>
            <person name="Mueller R.-W."/>
            <person name="Bruemmer F."/>
            <person name="Labrenz M."/>
            <person name="Spormann A.M."/>
            <person name="Op den Camp H."/>
            <person name="Overmann J."/>
            <person name="Amann R."/>
            <person name="Jetten M.S.M."/>
            <person name="Mascher T."/>
            <person name="Medema M.H."/>
            <person name="Devos D.P."/>
            <person name="Kaster A.-K."/>
            <person name="Ovreas L."/>
            <person name="Rohde M."/>
            <person name="Galperin M.Y."/>
            <person name="Jogler C."/>
        </authorList>
    </citation>
    <scope>NUCLEOTIDE SEQUENCE [LARGE SCALE GENOMIC DNA]</scope>
    <source>
        <strain evidence="2 3">ETA_A1</strain>
    </source>
</reference>
<proteinExistence type="predicted"/>
<evidence type="ECO:0000313" key="2">
    <source>
        <dbReference type="EMBL" id="QDU23425.1"/>
    </source>
</evidence>
<evidence type="ECO:0000313" key="3">
    <source>
        <dbReference type="Proteomes" id="UP000319576"/>
    </source>
</evidence>
<name>A0A517Y0Y4_9BACT</name>
<sequence precursor="true">MTAARLLAIAVVALPLPAAAQEAVSLEAPRPVRAQLNRLTHADPGVRAEAAAELGKDDKNAPFLRLERLAVVTEPHRAAVRAALDPIEARIRARTRERLKDWAKERRLDLLGHALADGPEADVPVVVDRVLAIQHEIHAAAWPDTPLFAKGVGFIPARSLADLAPRPGSPPFPAVHPTPGDDPAPDGLEFAGRRVFVAPAPRFEAIGLVAGAHGCVRRARPPIDPGLFRAVLLANGPVSLEGTRRALVVADGDVTISGPADLWRTVIVANGSVTATGERRQAMDYVRVYAAGSIDLPDALPGSDCAFRAGGRVKLESATKPDFAEGVKGMPFGIRFVTPEEFGFRVAPAAGGLTVAAVEAWSPLARYDVRPGDVIARVGFDGMPTADALRRALRRGLFDESAVFHVVRGGERLTRVVYLDGLPRRP</sequence>
<evidence type="ECO:0000256" key="1">
    <source>
        <dbReference type="SAM" id="SignalP"/>
    </source>
</evidence>
<keyword evidence="3" id="KW-1185">Reference proteome</keyword>
<accession>A0A517Y0Y4</accession>
<dbReference type="KEGG" id="uli:ETAA1_54250"/>
<feature type="signal peptide" evidence="1">
    <location>
        <begin position="1"/>
        <end position="20"/>
    </location>
</feature>
<organism evidence="2 3">
    <name type="scientific">Urbifossiella limnaea</name>
    <dbReference type="NCBI Taxonomy" id="2528023"/>
    <lineage>
        <taxon>Bacteria</taxon>
        <taxon>Pseudomonadati</taxon>
        <taxon>Planctomycetota</taxon>
        <taxon>Planctomycetia</taxon>
        <taxon>Gemmatales</taxon>
        <taxon>Gemmataceae</taxon>
        <taxon>Urbifossiella</taxon>
    </lineage>
</organism>
<feature type="chain" id="PRO_5022087707" description="PDZ domain-containing protein" evidence="1">
    <location>
        <begin position="21"/>
        <end position="426"/>
    </location>
</feature>
<dbReference type="AlphaFoldDB" id="A0A517Y0Y4"/>
<dbReference type="InterPro" id="IPR036034">
    <property type="entry name" value="PDZ_sf"/>
</dbReference>
<dbReference type="Proteomes" id="UP000319576">
    <property type="component" value="Chromosome"/>
</dbReference>
<dbReference type="SUPFAM" id="SSF50156">
    <property type="entry name" value="PDZ domain-like"/>
    <property type="match status" value="1"/>
</dbReference>
<dbReference type="RefSeq" id="WP_145243672.1">
    <property type="nucleotide sequence ID" value="NZ_CP036273.1"/>
</dbReference>
<dbReference type="EMBL" id="CP036273">
    <property type="protein sequence ID" value="QDU23425.1"/>
    <property type="molecule type" value="Genomic_DNA"/>
</dbReference>
<dbReference type="Gene3D" id="2.30.42.10">
    <property type="match status" value="1"/>
</dbReference>
<gene>
    <name evidence="2" type="ORF">ETAA1_54250</name>
</gene>
<protein>
    <recommendedName>
        <fullName evidence="4">PDZ domain-containing protein</fullName>
    </recommendedName>
</protein>
<evidence type="ECO:0008006" key="4">
    <source>
        <dbReference type="Google" id="ProtNLM"/>
    </source>
</evidence>
<keyword evidence="1" id="KW-0732">Signal</keyword>